<organism evidence="1 2">
    <name type="scientific">Popillia japonica</name>
    <name type="common">Japanese beetle</name>
    <dbReference type="NCBI Taxonomy" id="7064"/>
    <lineage>
        <taxon>Eukaryota</taxon>
        <taxon>Metazoa</taxon>
        <taxon>Ecdysozoa</taxon>
        <taxon>Arthropoda</taxon>
        <taxon>Hexapoda</taxon>
        <taxon>Insecta</taxon>
        <taxon>Pterygota</taxon>
        <taxon>Neoptera</taxon>
        <taxon>Endopterygota</taxon>
        <taxon>Coleoptera</taxon>
        <taxon>Polyphaga</taxon>
        <taxon>Scarabaeiformia</taxon>
        <taxon>Scarabaeidae</taxon>
        <taxon>Rutelinae</taxon>
        <taxon>Popillia</taxon>
    </lineage>
</organism>
<sequence length="292" mass="32533">MDKYTVDLDQVLNDFEYSELTTDSYAGNTTYQHAPGSSNYASSSKSKTADVKHSITNVFHSLNEYLNSDISSSTPKVHLLDTKENYFIPNDNNNTTFLQSNISSSTPKVHLLDTKENYFIPNDNNNTTFLQSNSKQVNTTEDIGDNEVCVDSDEVENEVGQDSGTKNDETDRVTALLDLKLVEDGENVTEKNGCNNIENLLDLENDIVNNIDVPLNVDDILISNKDDVSNAPSKDSLDQNEGANVINVEVSSERVQAEPLQSVTQDYQDETCRDNLVENAVEVEVQAKMLWK</sequence>
<dbReference type="AlphaFoldDB" id="A0AAW1KP15"/>
<comment type="caution">
    <text evidence="1">The sequence shown here is derived from an EMBL/GenBank/DDBJ whole genome shotgun (WGS) entry which is preliminary data.</text>
</comment>
<gene>
    <name evidence="1" type="ORF">QE152_g21851</name>
</gene>
<reference evidence="1 2" key="1">
    <citation type="journal article" date="2024" name="BMC Genomics">
        <title>De novo assembly and annotation of Popillia japonica's genome with initial clues to its potential as an invasive pest.</title>
        <authorList>
            <person name="Cucini C."/>
            <person name="Boschi S."/>
            <person name="Funari R."/>
            <person name="Cardaioli E."/>
            <person name="Iannotti N."/>
            <person name="Marturano G."/>
            <person name="Paoli F."/>
            <person name="Bruttini M."/>
            <person name="Carapelli A."/>
            <person name="Frati F."/>
            <person name="Nardi F."/>
        </authorList>
    </citation>
    <scope>NUCLEOTIDE SEQUENCE [LARGE SCALE GENOMIC DNA]</scope>
    <source>
        <strain evidence="1">DMR45628</strain>
    </source>
</reference>
<evidence type="ECO:0000313" key="2">
    <source>
        <dbReference type="Proteomes" id="UP001458880"/>
    </source>
</evidence>
<protein>
    <submittedName>
        <fullName evidence="1">Uncharacterized protein</fullName>
    </submittedName>
</protein>
<evidence type="ECO:0000313" key="1">
    <source>
        <dbReference type="EMBL" id="KAK9720845.1"/>
    </source>
</evidence>
<accession>A0AAW1KP15</accession>
<name>A0AAW1KP15_POPJA</name>
<proteinExistence type="predicted"/>
<dbReference type="Proteomes" id="UP001458880">
    <property type="component" value="Unassembled WGS sequence"/>
</dbReference>
<dbReference type="EMBL" id="JASPKY010000206">
    <property type="protein sequence ID" value="KAK9720845.1"/>
    <property type="molecule type" value="Genomic_DNA"/>
</dbReference>
<keyword evidence="2" id="KW-1185">Reference proteome</keyword>